<name>A0AC60QQ60_IXOPE</name>
<organism evidence="1 2">
    <name type="scientific">Ixodes persulcatus</name>
    <name type="common">Taiga tick</name>
    <dbReference type="NCBI Taxonomy" id="34615"/>
    <lineage>
        <taxon>Eukaryota</taxon>
        <taxon>Metazoa</taxon>
        <taxon>Ecdysozoa</taxon>
        <taxon>Arthropoda</taxon>
        <taxon>Chelicerata</taxon>
        <taxon>Arachnida</taxon>
        <taxon>Acari</taxon>
        <taxon>Parasitiformes</taxon>
        <taxon>Ixodida</taxon>
        <taxon>Ixodoidea</taxon>
        <taxon>Ixodidae</taxon>
        <taxon>Ixodinae</taxon>
        <taxon>Ixodes</taxon>
    </lineage>
</organism>
<proteinExistence type="predicted"/>
<dbReference type="EMBL" id="JABSTQ010005492">
    <property type="protein sequence ID" value="KAG0439215.1"/>
    <property type="molecule type" value="Genomic_DNA"/>
</dbReference>
<dbReference type="Proteomes" id="UP000805193">
    <property type="component" value="Unassembled WGS sequence"/>
</dbReference>
<evidence type="ECO:0000313" key="2">
    <source>
        <dbReference type="Proteomes" id="UP000805193"/>
    </source>
</evidence>
<sequence>MRAGEQRNDEACSRAIPESLLFSMRNVRNLTDFVSQFLEGYQDVSMDGFGESPSILGKKGPAGAAAVPNPEPGTCIPSKQLVEFPKPTDPTVILWPPCTRVPRCGGCCPSSILKCAPTKATNVTFKVIRAQYPEQGASKFNFMGHEMVTLEQHDKCGCECKEKPSDCNAMQDYQECRCICRNANQMALCTDPGVFWDHRECRCKCKDYAECSTGFYYNVRSCKCEQLSRSRIGSRSLPLPKLYAPYTDNRENQQSRNYRNLDILAPADDYSRSYDNAHFTTAKRDTVETRKKVAEGSILNSPSGARETSNGRWYNRWPEERTQHPDESLLEYVRAMQELFELAEPSAPHAERVERVIRQSHPTFAAYLRGSRFRDLNELASEARRLQGDILAARAYRPPPPASAALEPRCAWSGDTPSRAPRRYDSANYAEDRGRDTYAISDRALDPYSYGRRTSRPTPQFRTTDSRPNEAARHEETRTPQSQRADARYDRAGENQNARQNQAEPPARRRQKIPATPAGRGPNQQPVVFVGLRDPRQGRKARRPGTSCSRSSRDKSLRLWDLCAPNCQGVMHLTGRPVGKFDPEGLIFAVRLYLEPVELYDLRAFDRGPLNTFKLPRDKDPDSQFRLQRVDGRPCARVEHSGGPGGGLRTVVLNCDHTDPVHCYQFSPKYVMLVAACWTIWATTWPRLSSRSGVYGPVSQTMPTKDGGLSGPSLSTSTKPSSTTRGPFLITTVATVDSESGTSQVREMIRSLKRVRFISGSAAMTMREALTADSAIALVQQYLRKEKLHWQPCKYALQGDEITSVQRNHTVKWLTVISRYLKFTPETLFLSVTLMDEFLRLVRARPKYLKCIAISCFYLASKIIEEDEVVPHIKDLITNSNCNFSVSEITRMEAVILKKLKWDLCRATALDFLHGEQLAALGPLLETKLEICLDQNSLLATRPSTVALALVSLELETWTRNWFVITIALQRLAQVENSDVIRCREELACIFTTARTAVSRKHRHSDSQSASKPSKRKMDNMDIEEIYDSIKKLYGDEGGVAATGSFCGMQQGHSTLDMAGFPVHAM</sequence>
<keyword evidence="2" id="KW-1185">Reference proteome</keyword>
<gene>
    <name evidence="1" type="ORF">HPB47_016720</name>
</gene>
<evidence type="ECO:0000313" key="1">
    <source>
        <dbReference type="EMBL" id="KAG0439215.1"/>
    </source>
</evidence>
<accession>A0AC60QQ60</accession>
<protein>
    <submittedName>
        <fullName evidence="1">Uncharacterized protein</fullName>
    </submittedName>
</protein>
<comment type="caution">
    <text evidence="1">The sequence shown here is derived from an EMBL/GenBank/DDBJ whole genome shotgun (WGS) entry which is preliminary data.</text>
</comment>
<reference evidence="1 2" key="1">
    <citation type="journal article" date="2020" name="Cell">
        <title>Large-Scale Comparative Analyses of Tick Genomes Elucidate Their Genetic Diversity and Vector Capacities.</title>
        <authorList>
            <consortium name="Tick Genome and Microbiome Consortium (TIGMIC)"/>
            <person name="Jia N."/>
            <person name="Wang J."/>
            <person name="Shi W."/>
            <person name="Du L."/>
            <person name="Sun Y."/>
            <person name="Zhan W."/>
            <person name="Jiang J.F."/>
            <person name="Wang Q."/>
            <person name="Zhang B."/>
            <person name="Ji P."/>
            <person name="Bell-Sakyi L."/>
            <person name="Cui X.M."/>
            <person name="Yuan T.T."/>
            <person name="Jiang B.G."/>
            <person name="Yang W.F."/>
            <person name="Lam T.T."/>
            <person name="Chang Q.C."/>
            <person name="Ding S.J."/>
            <person name="Wang X.J."/>
            <person name="Zhu J.G."/>
            <person name="Ruan X.D."/>
            <person name="Zhao L."/>
            <person name="Wei J.T."/>
            <person name="Ye R.Z."/>
            <person name="Que T.C."/>
            <person name="Du C.H."/>
            <person name="Zhou Y.H."/>
            <person name="Cheng J.X."/>
            <person name="Dai P.F."/>
            <person name="Guo W.B."/>
            <person name="Han X.H."/>
            <person name="Huang E.J."/>
            <person name="Li L.F."/>
            <person name="Wei W."/>
            <person name="Gao Y.C."/>
            <person name="Liu J.Z."/>
            <person name="Shao H.Z."/>
            <person name="Wang X."/>
            <person name="Wang C.C."/>
            <person name="Yang T.C."/>
            <person name="Huo Q.B."/>
            <person name="Li W."/>
            <person name="Chen H.Y."/>
            <person name="Chen S.E."/>
            <person name="Zhou L.G."/>
            <person name="Ni X.B."/>
            <person name="Tian J.H."/>
            <person name="Sheng Y."/>
            <person name="Liu T."/>
            <person name="Pan Y.S."/>
            <person name="Xia L.Y."/>
            <person name="Li J."/>
            <person name="Zhao F."/>
            <person name="Cao W.C."/>
        </authorList>
    </citation>
    <scope>NUCLEOTIDE SEQUENCE [LARGE SCALE GENOMIC DNA]</scope>
    <source>
        <strain evidence="1">Iper-2018</strain>
    </source>
</reference>